<feature type="transmembrane region" description="Helical" evidence="8">
    <location>
        <begin position="948"/>
        <end position="971"/>
    </location>
</feature>
<feature type="transmembrane region" description="Helical" evidence="8">
    <location>
        <begin position="906"/>
        <end position="927"/>
    </location>
</feature>
<feature type="transmembrane region" description="Helical" evidence="8">
    <location>
        <begin position="983"/>
        <end position="1009"/>
    </location>
</feature>
<feature type="transmembrane region" description="Helical" evidence="8">
    <location>
        <begin position="463"/>
        <end position="481"/>
    </location>
</feature>
<dbReference type="GO" id="GO:0005886">
    <property type="term" value="C:plasma membrane"/>
    <property type="evidence" value="ECO:0007669"/>
    <property type="project" value="UniProtKB-SubCell"/>
</dbReference>
<protein>
    <submittedName>
        <fullName evidence="9">Multidrug transporter AcrB</fullName>
    </submittedName>
</protein>
<sequence>MVLSDVCIRRPVFATVMSLIILLVGLVCYKRLAVREYPKIDEPVVTVETRYPGASSEIVESQVTKPMEDSIAGIDGIDVLTSISRAEQSQITVRFRLEKDPDSGANDVRDRVSRVRSKLPQTIEEPVIAKVEADASPIIWLSFSSDNMSALDLTDIANRIVKPRLQLLPGAADVRISGERKYAMRIWLNRDKLAAYRLTPADVEDALRRQNVEVPAGRIESRQREFSVVSQTDLTTPAEFEDIVVRTVNGYAVRIKDVASVEIGPAAERTSVRFNGQNAVSLGVIRQATANPLELATYVKAEVPKLNEELAAQGVKISISVDNTLFIERSIKSVYSTIGEAIVLVALVIFVFLRSLRASIIPLVTIPVSLIGSFALMSIAGFTINTLTLLALVLAIGLVVDDAIVVLENIYRHIEDGMKPFEAALKGAKEIGFAVIAMTLTLAAVYAPVAFTPGRTGRLFVEFALTLAGAVIVSGFVALTLSPMMCSIMLKHQEKHGVVYRVIENALNAITSGYRRLLTATLSARWLVIVVYVVVIGALVWLATGMKKELAPVEDRGTIFTSLTGPDGASLQYTEKYARRLEQIAADAKEIDRVFIVSGNPTVERGVAFFRTVDWSERSRSTLDIIKEMQPKMAAVPGVLAFPNAPPSLGQSIRERPVNLVVLTNAPYQELQNVVQQIVAEASKNPGLANIDTDLRLNKPQVNVEVDRDKAADAGVQIETVGRTLETMLGGRNVTRFKKGGDQYDVVVQIRNGERDAPDDINSIFVRAVGKNGAADQMLPLSSLLKVRETVAPRELNHFGQRRAAVITANLANGYTQGEAIEFMEETAKGILKPGYATDLSGSSREYRASSGSLALTFILALAFIYLVLAAQFESFIDPFIIMLTVPLSMAGALAALKWSGGTLNVYSQIGLITLVGLITKHGILIVEFTNQLREEGKAIREAVVEAAILRLRPILMTTGAMVLGAVPLALAKGAGAESRMQIGWVIVGGMTLGTILTLFVVPTFYTFLARKKEHAPHAMPTGHTPATVHQA</sequence>
<dbReference type="SUPFAM" id="SSF82714">
    <property type="entry name" value="Multidrug efflux transporter AcrB TolC docking domain, DN and DC subdomains"/>
    <property type="match status" value="2"/>
</dbReference>
<dbReference type="Proteomes" id="UP000197535">
    <property type="component" value="Unassembled WGS sequence"/>
</dbReference>
<keyword evidence="3" id="KW-1003">Cell membrane</keyword>
<dbReference type="Gene3D" id="3.30.70.1430">
    <property type="entry name" value="Multidrug efflux transporter AcrB pore domain"/>
    <property type="match status" value="2"/>
</dbReference>
<evidence type="ECO:0000256" key="6">
    <source>
        <dbReference type="ARBA" id="ARBA00022989"/>
    </source>
</evidence>
<keyword evidence="5 8" id="KW-0812">Transmembrane</keyword>
<dbReference type="InterPro" id="IPR027463">
    <property type="entry name" value="AcrB_DN_DC_subdom"/>
</dbReference>
<evidence type="ECO:0000256" key="3">
    <source>
        <dbReference type="ARBA" id="ARBA00022475"/>
    </source>
</evidence>
<dbReference type="SUPFAM" id="SSF82693">
    <property type="entry name" value="Multidrug efflux transporter AcrB pore domain, PN1, PN2, PC1 and PC2 subdomains"/>
    <property type="match status" value="3"/>
</dbReference>
<reference evidence="9 10" key="1">
    <citation type="submission" date="2016-02" db="EMBL/GenBank/DDBJ databases">
        <authorList>
            <person name="Wen L."/>
            <person name="He K."/>
            <person name="Yang H."/>
        </authorList>
    </citation>
    <scope>NUCLEOTIDE SEQUENCE [LARGE SCALE GENOMIC DNA]</scope>
    <source>
        <strain evidence="9 10">TSA40</strain>
    </source>
</reference>
<organism evidence="9 10">
    <name type="scientific">Noviherbaspirillum denitrificans</name>
    <dbReference type="NCBI Taxonomy" id="1968433"/>
    <lineage>
        <taxon>Bacteria</taxon>
        <taxon>Pseudomonadati</taxon>
        <taxon>Pseudomonadota</taxon>
        <taxon>Betaproteobacteria</taxon>
        <taxon>Burkholderiales</taxon>
        <taxon>Oxalobacteraceae</taxon>
        <taxon>Noviherbaspirillum</taxon>
    </lineage>
</organism>
<comment type="subcellular location">
    <subcellularLocation>
        <location evidence="1">Cell inner membrane</location>
        <topology evidence="1">Multi-pass membrane protein</topology>
    </subcellularLocation>
</comment>
<keyword evidence="2" id="KW-0813">Transport</keyword>
<feature type="transmembrane region" description="Helical" evidence="8">
    <location>
        <begin position="854"/>
        <end position="873"/>
    </location>
</feature>
<accession>A0A254TNX1</accession>
<feature type="transmembrane region" description="Helical" evidence="8">
    <location>
        <begin position="390"/>
        <end position="411"/>
    </location>
</feature>
<dbReference type="PANTHER" id="PTHR32063">
    <property type="match status" value="1"/>
</dbReference>
<feature type="transmembrane region" description="Helical" evidence="8">
    <location>
        <begin position="12"/>
        <end position="32"/>
    </location>
</feature>
<dbReference type="Gene3D" id="3.30.70.1320">
    <property type="entry name" value="Multidrug efflux transporter AcrB pore domain like"/>
    <property type="match status" value="1"/>
</dbReference>
<dbReference type="SUPFAM" id="SSF82866">
    <property type="entry name" value="Multidrug efflux transporter AcrB transmembrane domain"/>
    <property type="match status" value="2"/>
</dbReference>
<proteinExistence type="predicted"/>
<dbReference type="FunFam" id="1.20.1640.10:FF:000001">
    <property type="entry name" value="Efflux pump membrane transporter"/>
    <property type="match status" value="1"/>
</dbReference>
<evidence type="ECO:0000256" key="2">
    <source>
        <dbReference type="ARBA" id="ARBA00022448"/>
    </source>
</evidence>
<evidence type="ECO:0000256" key="5">
    <source>
        <dbReference type="ARBA" id="ARBA00022692"/>
    </source>
</evidence>
<dbReference type="GO" id="GO:0042910">
    <property type="term" value="F:xenobiotic transmembrane transporter activity"/>
    <property type="evidence" value="ECO:0007669"/>
    <property type="project" value="TreeGrafter"/>
</dbReference>
<dbReference type="AlphaFoldDB" id="A0A254TNX1"/>
<feature type="transmembrane region" description="Helical" evidence="8">
    <location>
        <begin position="360"/>
        <end position="384"/>
    </location>
</feature>
<feature type="transmembrane region" description="Helical" evidence="8">
    <location>
        <begin position="524"/>
        <end position="543"/>
    </location>
</feature>
<comment type="caution">
    <text evidence="9">The sequence shown here is derived from an EMBL/GenBank/DDBJ whole genome shotgun (WGS) entry which is preliminary data.</text>
</comment>
<dbReference type="Pfam" id="PF00873">
    <property type="entry name" value="ACR_tran"/>
    <property type="match status" value="1"/>
</dbReference>
<feature type="transmembrane region" description="Helical" evidence="8">
    <location>
        <begin position="880"/>
        <end position="900"/>
    </location>
</feature>
<dbReference type="EMBL" id="LSTO01000001">
    <property type="protein sequence ID" value="OWW22323.1"/>
    <property type="molecule type" value="Genomic_DNA"/>
</dbReference>
<evidence type="ECO:0000256" key="8">
    <source>
        <dbReference type="SAM" id="Phobius"/>
    </source>
</evidence>
<feature type="transmembrane region" description="Helical" evidence="8">
    <location>
        <begin position="431"/>
        <end position="451"/>
    </location>
</feature>
<evidence type="ECO:0000313" key="10">
    <source>
        <dbReference type="Proteomes" id="UP000197535"/>
    </source>
</evidence>
<evidence type="ECO:0000256" key="7">
    <source>
        <dbReference type="ARBA" id="ARBA00023136"/>
    </source>
</evidence>
<evidence type="ECO:0000256" key="1">
    <source>
        <dbReference type="ARBA" id="ARBA00004429"/>
    </source>
</evidence>
<keyword evidence="10" id="KW-1185">Reference proteome</keyword>
<name>A0A254TNX1_9BURK</name>
<dbReference type="Gene3D" id="1.20.1640.10">
    <property type="entry name" value="Multidrug efflux transporter AcrB transmembrane domain"/>
    <property type="match status" value="2"/>
</dbReference>
<feature type="transmembrane region" description="Helical" evidence="8">
    <location>
        <begin position="334"/>
        <end position="353"/>
    </location>
</feature>
<dbReference type="PRINTS" id="PR00702">
    <property type="entry name" value="ACRIFLAVINRP"/>
</dbReference>
<keyword evidence="7 8" id="KW-0472">Membrane</keyword>
<dbReference type="RefSeq" id="WP_088709150.1">
    <property type="nucleotide sequence ID" value="NZ_LSTO01000001.1"/>
</dbReference>
<gene>
    <name evidence="9" type="ORF">AYR66_25340</name>
</gene>
<dbReference type="Gene3D" id="3.30.70.1440">
    <property type="entry name" value="Multidrug efflux transporter AcrB pore domain"/>
    <property type="match status" value="1"/>
</dbReference>
<dbReference type="OrthoDB" id="9176627at2"/>
<keyword evidence="4" id="KW-0997">Cell inner membrane</keyword>
<dbReference type="InterPro" id="IPR001036">
    <property type="entry name" value="Acrflvin-R"/>
</dbReference>
<evidence type="ECO:0000256" key="4">
    <source>
        <dbReference type="ARBA" id="ARBA00022519"/>
    </source>
</evidence>
<dbReference type="Gene3D" id="3.30.2090.10">
    <property type="entry name" value="Multidrug efflux transporter AcrB TolC docking domain, DN and DC subdomains"/>
    <property type="match status" value="2"/>
</dbReference>
<evidence type="ECO:0000313" key="9">
    <source>
        <dbReference type="EMBL" id="OWW22323.1"/>
    </source>
</evidence>
<dbReference type="PANTHER" id="PTHR32063:SF14">
    <property type="entry name" value="BLL4319 PROTEIN"/>
    <property type="match status" value="1"/>
</dbReference>
<keyword evidence="6 8" id="KW-1133">Transmembrane helix</keyword>